<accession>A0A6A3G2N2</accession>
<evidence type="ECO:0000259" key="1">
    <source>
        <dbReference type="Pfam" id="PF18262"/>
    </source>
</evidence>
<sequence length="72" mass="8078">KQLKQRETQGQDKDHSVHSDAVLYKIDVPANRYDLLCVEASRKAAKSAIVVPIGASCRLQANSYWACKNKDF</sequence>
<protein>
    <recommendedName>
        <fullName evidence="1">Phenylalanine--tRNA ligase beta subunit B1 domain-containing protein</fullName>
    </recommendedName>
</protein>
<gene>
    <name evidence="2" type="ORF">PR001_g33158</name>
    <name evidence="3" type="ORF">PR003_g33948</name>
</gene>
<dbReference type="Proteomes" id="UP000429607">
    <property type="component" value="Unassembled WGS sequence"/>
</dbReference>
<proteinExistence type="predicted"/>
<feature type="non-terminal residue" evidence="2">
    <location>
        <position position="1"/>
    </location>
</feature>
<organism evidence="2 4">
    <name type="scientific">Phytophthora rubi</name>
    <dbReference type="NCBI Taxonomy" id="129364"/>
    <lineage>
        <taxon>Eukaryota</taxon>
        <taxon>Sar</taxon>
        <taxon>Stramenopiles</taxon>
        <taxon>Oomycota</taxon>
        <taxon>Peronosporomycetes</taxon>
        <taxon>Peronosporales</taxon>
        <taxon>Peronosporaceae</taxon>
        <taxon>Phytophthora</taxon>
    </lineage>
</organism>
<reference evidence="2 4" key="1">
    <citation type="submission" date="2018-09" db="EMBL/GenBank/DDBJ databases">
        <title>Genomic investigation of the strawberry pathogen Phytophthora fragariae indicates pathogenicity is determined by transcriptional variation in three key races.</title>
        <authorList>
            <person name="Adams T.M."/>
            <person name="Armitage A.D."/>
            <person name="Sobczyk M.K."/>
            <person name="Bates H.J."/>
            <person name="Dunwell J.M."/>
            <person name="Nellist C.F."/>
            <person name="Harrison R.J."/>
        </authorList>
    </citation>
    <scope>NUCLEOTIDE SEQUENCE [LARGE SCALE GENOMIC DNA]</scope>
    <source>
        <strain evidence="2 4">SCRP249</strain>
        <strain evidence="3 5">SCRP333</strain>
    </source>
</reference>
<dbReference type="AlphaFoldDB" id="A0A6A3G2N2"/>
<evidence type="ECO:0000313" key="5">
    <source>
        <dbReference type="Proteomes" id="UP000434957"/>
    </source>
</evidence>
<feature type="domain" description="Phenylalanine--tRNA ligase beta subunit B1" evidence="1">
    <location>
        <begin position="10"/>
        <end position="40"/>
    </location>
</feature>
<dbReference type="Pfam" id="PF18262">
    <property type="entry name" value="PhetRS_B1"/>
    <property type="match status" value="1"/>
</dbReference>
<name>A0A6A3G2N2_9STRA</name>
<dbReference type="EMBL" id="QXFV01011326">
    <property type="protein sequence ID" value="KAE8952754.1"/>
    <property type="molecule type" value="Genomic_DNA"/>
</dbReference>
<evidence type="ECO:0000313" key="2">
    <source>
        <dbReference type="EMBL" id="KAE8952754.1"/>
    </source>
</evidence>
<evidence type="ECO:0000313" key="3">
    <source>
        <dbReference type="EMBL" id="KAE9261400.1"/>
    </source>
</evidence>
<comment type="caution">
    <text evidence="2">The sequence shown here is derived from an EMBL/GenBank/DDBJ whole genome shotgun (WGS) entry which is preliminary data.</text>
</comment>
<dbReference type="EMBL" id="QXFT01010399">
    <property type="protein sequence ID" value="KAE9261400.1"/>
    <property type="molecule type" value="Genomic_DNA"/>
</dbReference>
<dbReference type="InterPro" id="IPR040659">
    <property type="entry name" value="PhetRS_B1"/>
</dbReference>
<dbReference type="Proteomes" id="UP000434957">
    <property type="component" value="Unassembled WGS sequence"/>
</dbReference>
<evidence type="ECO:0000313" key="4">
    <source>
        <dbReference type="Proteomes" id="UP000429607"/>
    </source>
</evidence>
<keyword evidence="5" id="KW-1185">Reference proteome</keyword>
<dbReference type="Gene3D" id="3.30.56.10">
    <property type="match status" value="1"/>
</dbReference>